<comment type="caution">
    <text evidence="1">The sequence shown here is derived from an EMBL/GenBank/DDBJ whole genome shotgun (WGS) entry which is preliminary data.</text>
</comment>
<dbReference type="Gene3D" id="3.40.50.2000">
    <property type="entry name" value="Glycogen Phosphorylase B"/>
    <property type="match status" value="2"/>
</dbReference>
<sequence>MKTLLVAPFTPFPLVFGGAIRVHYLMKMLASFSEVTLLAYRSWADVDAEAVQDYLETICHRVMLVDGKPTVTNVDRVRSVFRMRSFQYDVHYSQHFQLIIDDLLAAEQFDVIVVEMTQMGYFRYHQPGALRVLDMQNIEYELLFRRAEMVAHPLKRAAFWLEAQKCYRDEIAICRSYDLIFTPSDRERLILQRFKQMPPVETLPNTIDVDYFAFHPQRPMTNQITFIGATQVDANRDGLRYFMTQILPLIEQHVPDVRVSIVGGDPPPELLAFGQRPNVEVTGFVPDVRTYMAQATVLVVPLRSGGGTRLKILEGLAFGVPTISTSVGAEGLNLVPGEHLLIADTPEAFATHVVQALTDPALQKHLSVAGRSFVEEHYSWRNVAFQLRTHLERALGSRATVPDVHSTRA</sequence>
<dbReference type="EMBL" id="LYXE01000127">
    <property type="protein sequence ID" value="PDV97621.1"/>
    <property type="molecule type" value="Genomic_DNA"/>
</dbReference>
<gene>
    <name evidence="1" type="ORF">A9Q02_03975</name>
</gene>
<evidence type="ECO:0000313" key="1">
    <source>
        <dbReference type="EMBL" id="PDV97621.1"/>
    </source>
</evidence>
<accession>A0A2H3KR00</accession>
<dbReference type="PANTHER" id="PTHR12526:SF600">
    <property type="entry name" value="GLYCOSYL TRANSFERASE GROUP 1"/>
    <property type="match status" value="1"/>
</dbReference>
<keyword evidence="2" id="KW-1185">Reference proteome</keyword>
<dbReference type="Pfam" id="PF13692">
    <property type="entry name" value="Glyco_trans_1_4"/>
    <property type="match status" value="1"/>
</dbReference>
<dbReference type="Proteomes" id="UP000220922">
    <property type="component" value="Unassembled WGS sequence"/>
</dbReference>
<dbReference type="CDD" id="cd03801">
    <property type="entry name" value="GT4_PimA-like"/>
    <property type="match status" value="1"/>
</dbReference>
<dbReference type="OrthoDB" id="9807209at2"/>
<organism evidence="1 2">
    <name type="scientific">Candidatus Chloroploca asiatica</name>
    <dbReference type="NCBI Taxonomy" id="1506545"/>
    <lineage>
        <taxon>Bacteria</taxon>
        <taxon>Bacillati</taxon>
        <taxon>Chloroflexota</taxon>
        <taxon>Chloroflexia</taxon>
        <taxon>Chloroflexales</taxon>
        <taxon>Chloroflexineae</taxon>
        <taxon>Oscillochloridaceae</taxon>
        <taxon>Candidatus Chloroploca</taxon>
    </lineage>
</organism>
<evidence type="ECO:0000313" key="2">
    <source>
        <dbReference type="Proteomes" id="UP000220922"/>
    </source>
</evidence>
<reference evidence="1 2" key="1">
    <citation type="submission" date="2016-05" db="EMBL/GenBank/DDBJ databases">
        <authorList>
            <person name="Lavstsen T."/>
            <person name="Jespersen J.S."/>
        </authorList>
    </citation>
    <scope>NUCLEOTIDE SEQUENCE [LARGE SCALE GENOMIC DNA]</scope>
    <source>
        <strain evidence="1 2">B7-9</strain>
    </source>
</reference>
<evidence type="ECO:0008006" key="3">
    <source>
        <dbReference type="Google" id="ProtNLM"/>
    </source>
</evidence>
<protein>
    <recommendedName>
        <fullName evidence="3">Glycosyl transferase family 1</fullName>
    </recommendedName>
</protein>
<dbReference type="PANTHER" id="PTHR12526">
    <property type="entry name" value="GLYCOSYLTRANSFERASE"/>
    <property type="match status" value="1"/>
</dbReference>
<dbReference type="RefSeq" id="WP_097654248.1">
    <property type="nucleotide sequence ID" value="NZ_LYXE01000127.1"/>
</dbReference>
<dbReference type="SUPFAM" id="SSF53756">
    <property type="entry name" value="UDP-Glycosyltransferase/glycogen phosphorylase"/>
    <property type="match status" value="1"/>
</dbReference>
<proteinExistence type="predicted"/>
<dbReference type="AlphaFoldDB" id="A0A2H3KR00"/>
<dbReference type="GO" id="GO:0016757">
    <property type="term" value="F:glycosyltransferase activity"/>
    <property type="evidence" value="ECO:0007669"/>
    <property type="project" value="TreeGrafter"/>
</dbReference>
<name>A0A2H3KR00_9CHLR</name>